<dbReference type="GO" id="GO:0003682">
    <property type="term" value="F:chromatin binding"/>
    <property type="evidence" value="ECO:0007669"/>
    <property type="project" value="TreeGrafter"/>
</dbReference>
<dbReference type="GO" id="GO:0000727">
    <property type="term" value="P:double-strand break repair via break-induced replication"/>
    <property type="evidence" value="ECO:0007669"/>
    <property type="project" value="TreeGrafter"/>
</dbReference>
<comment type="subcellular location">
    <subcellularLocation>
        <location evidence="1">Nucleus</location>
    </subcellularLocation>
</comment>
<evidence type="ECO:0000256" key="5">
    <source>
        <dbReference type="ARBA" id="ARBA00023306"/>
    </source>
</evidence>
<evidence type="ECO:0000313" key="8">
    <source>
        <dbReference type="Proteomes" id="UP001362899"/>
    </source>
</evidence>
<evidence type="ECO:0000256" key="3">
    <source>
        <dbReference type="ARBA" id="ARBA00022705"/>
    </source>
</evidence>
<comment type="similarity">
    <text evidence="2">Belongs to the CDC45 family.</text>
</comment>
<dbReference type="GO" id="GO:0003743">
    <property type="term" value="F:translation initiation factor activity"/>
    <property type="evidence" value="ECO:0007669"/>
    <property type="project" value="UniProtKB-KW"/>
</dbReference>
<dbReference type="AlphaFoldDB" id="A0AAV5RIS1"/>
<evidence type="ECO:0000256" key="1">
    <source>
        <dbReference type="ARBA" id="ARBA00004123"/>
    </source>
</evidence>
<gene>
    <name evidence="7" type="ORF">DASB73_024240</name>
</gene>
<name>A0AAV5RIS1_STABA</name>
<keyword evidence="7" id="KW-0396">Initiation factor</keyword>
<dbReference type="EMBL" id="BTGC01000005">
    <property type="protein sequence ID" value="GMM51466.1"/>
    <property type="molecule type" value="Genomic_DNA"/>
</dbReference>
<keyword evidence="8" id="KW-1185">Reference proteome</keyword>
<dbReference type="GO" id="GO:0003697">
    <property type="term" value="F:single-stranded DNA binding"/>
    <property type="evidence" value="ECO:0007669"/>
    <property type="project" value="TreeGrafter"/>
</dbReference>
<proteinExistence type="inferred from homology"/>
<dbReference type="GO" id="GO:0031261">
    <property type="term" value="C:DNA replication preinitiation complex"/>
    <property type="evidence" value="ECO:0007669"/>
    <property type="project" value="TreeGrafter"/>
</dbReference>
<organism evidence="7 8">
    <name type="scientific">Starmerella bacillaris</name>
    <name type="common">Yeast</name>
    <name type="synonym">Candida zemplinina</name>
    <dbReference type="NCBI Taxonomy" id="1247836"/>
    <lineage>
        <taxon>Eukaryota</taxon>
        <taxon>Fungi</taxon>
        <taxon>Dikarya</taxon>
        <taxon>Ascomycota</taxon>
        <taxon>Saccharomycotina</taxon>
        <taxon>Dipodascomycetes</taxon>
        <taxon>Dipodascales</taxon>
        <taxon>Trichomonascaceae</taxon>
        <taxon>Starmerella</taxon>
    </lineage>
</organism>
<dbReference type="InterPro" id="IPR003874">
    <property type="entry name" value="CDC45"/>
</dbReference>
<evidence type="ECO:0000256" key="6">
    <source>
        <dbReference type="SAM" id="MobiDB-lite"/>
    </source>
</evidence>
<evidence type="ECO:0000256" key="4">
    <source>
        <dbReference type="ARBA" id="ARBA00023242"/>
    </source>
</evidence>
<protein>
    <submittedName>
        <fullName evidence="7">DNA replication initiation factor</fullName>
    </submittedName>
</protein>
<keyword evidence="4" id="KW-0539">Nucleus</keyword>
<evidence type="ECO:0000256" key="2">
    <source>
        <dbReference type="ARBA" id="ARBA00010727"/>
    </source>
</evidence>
<reference evidence="7 8" key="1">
    <citation type="journal article" date="2023" name="Elife">
        <title>Identification of key yeast species and microbe-microbe interactions impacting larval growth of Drosophila in the wild.</title>
        <authorList>
            <person name="Mure A."/>
            <person name="Sugiura Y."/>
            <person name="Maeda R."/>
            <person name="Honda K."/>
            <person name="Sakurai N."/>
            <person name="Takahashi Y."/>
            <person name="Watada M."/>
            <person name="Katoh T."/>
            <person name="Gotoh A."/>
            <person name="Gotoh Y."/>
            <person name="Taniguchi I."/>
            <person name="Nakamura K."/>
            <person name="Hayashi T."/>
            <person name="Katayama T."/>
            <person name="Uemura T."/>
            <person name="Hattori Y."/>
        </authorList>
    </citation>
    <scope>NUCLEOTIDE SEQUENCE [LARGE SCALE GENOMIC DNA]</scope>
    <source>
        <strain evidence="7 8">SB-73</strain>
    </source>
</reference>
<accession>A0AAV5RIS1</accession>
<dbReference type="Proteomes" id="UP001362899">
    <property type="component" value="Unassembled WGS sequence"/>
</dbReference>
<sequence length="616" mass="70758">MLVTVNEYQRAWNKVRKQSLSHSTYSVLLFVSCLDVDAFVSSIMLGSLLQKHLILYKTEPVIGYSSLRESFSRLESSIKNVFLIGCGSSIDLEEYLGLDESNADLNIHVFDCKRPWNLNNLFGSQLVICYEDCDIKQFDRYREAYDFLANDATTDNDSNNSDDTRFQGSQSQKSQEIESTQSDRDPATSRRKRHKSERQTYTEVLEAYYDQGSHLLSTNAIQVYTFLAMIGETSLRMLWLAVVGLTSIEGQYPHLYNLLIPTLQDEMRRLNHANNSDASSTIQDQKIKLKFNFNTEPDYSLFLLRQWCLYESMVHSSYINAKLFLWREDGRKKLHKLLARIGITLQDAKESWTHMKPTLKRALKSKLDSVSEIYGIEGITRQGVIRHFGLAGVMSAGDCVESVAAVLETGKAEPLLRDYDGQESERGTSDEEYEREYKELTETWVKNFWIAWDAWDDFESMKRGVEKAKALQSAVVTTANYIFDKNLPKDLQTFRMVVVQDAPDIQVFWNPLSLQRLANWVFEGCAELNSTNLPMVFAVLNEHKHTYLVYGIGGRKPRDSQQTESLSDFNKFGSQFQETAARINARIRIDAFDSAIIELSREDLPRFLEALDTERS</sequence>
<dbReference type="GO" id="GO:0006270">
    <property type="term" value="P:DNA replication initiation"/>
    <property type="evidence" value="ECO:0007669"/>
    <property type="project" value="InterPro"/>
</dbReference>
<keyword evidence="7" id="KW-0648">Protein biosynthesis</keyword>
<dbReference type="Pfam" id="PF02724">
    <property type="entry name" value="CDC45"/>
    <property type="match status" value="1"/>
</dbReference>
<dbReference type="PANTHER" id="PTHR10507">
    <property type="entry name" value="CDC45-RELATED PROTEIN"/>
    <property type="match status" value="1"/>
</dbReference>
<keyword evidence="5" id="KW-0131">Cell cycle</keyword>
<dbReference type="GO" id="GO:0003688">
    <property type="term" value="F:DNA replication origin binding"/>
    <property type="evidence" value="ECO:0007669"/>
    <property type="project" value="TreeGrafter"/>
</dbReference>
<feature type="compositionally biased region" description="Polar residues" evidence="6">
    <location>
        <begin position="166"/>
        <end position="180"/>
    </location>
</feature>
<feature type="compositionally biased region" description="Low complexity" evidence="6">
    <location>
        <begin position="152"/>
        <end position="161"/>
    </location>
</feature>
<feature type="region of interest" description="Disordered" evidence="6">
    <location>
        <begin position="152"/>
        <end position="198"/>
    </location>
</feature>
<dbReference type="PANTHER" id="PTHR10507:SF0">
    <property type="entry name" value="CELL DIVISION CONTROL PROTEIN 45 HOMOLOG"/>
    <property type="match status" value="1"/>
</dbReference>
<dbReference type="GO" id="GO:1902977">
    <property type="term" value="P:mitotic DNA replication preinitiation complex assembly"/>
    <property type="evidence" value="ECO:0007669"/>
    <property type="project" value="TreeGrafter"/>
</dbReference>
<comment type="caution">
    <text evidence="7">The sequence shown here is derived from an EMBL/GenBank/DDBJ whole genome shotgun (WGS) entry which is preliminary data.</text>
</comment>
<keyword evidence="3" id="KW-0235">DNA replication</keyword>
<evidence type="ECO:0000313" key="7">
    <source>
        <dbReference type="EMBL" id="GMM51466.1"/>
    </source>
</evidence>